<dbReference type="GO" id="GO:0005737">
    <property type="term" value="C:cytoplasm"/>
    <property type="evidence" value="ECO:0007669"/>
    <property type="project" value="UniProtKB-SubCell"/>
</dbReference>
<organism evidence="7 8">
    <name type="scientific">Anaerotruncus colihominis</name>
    <dbReference type="NCBI Taxonomy" id="169435"/>
    <lineage>
        <taxon>Bacteria</taxon>
        <taxon>Bacillati</taxon>
        <taxon>Bacillota</taxon>
        <taxon>Clostridia</taxon>
        <taxon>Eubacteriales</taxon>
        <taxon>Oscillospiraceae</taxon>
        <taxon>Anaerotruncus</taxon>
    </lineage>
</organism>
<reference evidence="8" key="1">
    <citation type="submission" date="2017-04" db="EMBL/GenBank/DDBJ databases">
        <title>Function of individual gut microbiota members based on whole genome sequencing of pure cultures obtained from chicken caecum.</title>
        <authorList>
            <person name="Medvecky M."/>
            <person name="Cejkova D."/>
            <person name="Polansky O."/>
            <person name="Karasova D."/>
            <person name="Kubasova T."/>
            <person name="Cizek A."/>
            <person name="Rychlik I."/>
        </authorList>
    </citation>
    <scope>NUCLEOTIDE SEQUENCE [LARGE SCALE GENOMIC DNA]</scope>
    <source>
        <strain evidence="8">An175</strain>
    </source>
</reference>
<evidence type="ECO:0000256" key="4">
    <source>
        <dbReference type="ARBA" id="ARBA00022833"/>
    </source>
</evidence>
<dbReference type="InterPro" id="IPR012947">
    <property type="entry name" value="tRNA_SAD"/>
</dbReference>
<dbReference type="SUPFAM" id="SSF55186">
    <property type="entry name" value="ThrRS/AlaRS common domain"/>
    <property type="match status" value="1"/>
</dbReference>
<evidence type="ECO:0000313" key="8">
    <source>
        <dbReference type="Proteomes" id="UP000196386"/>
    </source>
</evidence>
<dbReference type="GO" id="GO:0006419">
    <property type="term" value="P:alanyl-tRNA aminoacylation"/>
    <property type="evidence" value="ECO:0007669"/>
    <property type="project" value="InterPro"/>
</dbReference>
<dbReference type="PANTHER" id="PTHR43462:SF1">
    <property type="entry name" value="ALANYL-TRNA EDITING PROTEIN AARSD1"/>
    <property type="match status" value="1"/>
</dbReference>
<evidence type="ECO:0000256" key="3">
    <source>
        <dbReference type="ARBA" id="ARBA00022723"/>
    </source>
</evidence>
<dbReference type="GO" id="GO:0003676">
    <property type="term" value="F:nucleic acid binding"/>
    <property type="evidence" value="ECO:0007669"/>
    <property type="project" value="InterPro"/>
</dbReference>
<dbReference type="PANTHER" id="PTHR43462">
    <property type="entry name" value="ALANYL-TRNA EDITING PROTEIN"/>
    <property type="match status" value="1"/>
</dbReference>
<dbReference type="EMBL" id="NFKP01000018">
    <property type="protein sequence ID" value="OUP68437.1"/>
    <property type="molecule type" value="Genomic_DNA"/>
</dbReference>
<dbReference type="PROSITE" id="PS50860">
    <property type="entry name" value="AA_TRNA_LIGASE_II_ALA"/>
    <property type="match status" value="1"/>
</dbReference>
<comment type="caution">
    <text evidence="7">The sequence shown here is derived from an EMBL/GenBank/DDBJ whole genome shotgun (WGS) entry which is preliminary data.</text>
</comment>
<dbReference type="InterPro" id="IPR009000">
    <property type="entry name" value="Transl_B-barrel_sf"/>
</dbReference>
<dbReference type="GO" id="GO:0002161">
    <property type="term" value="F:aminoacyl-tRNA deacylase activity"/>
    <property type="evidence" value="ECO:0007669"/>
    <property type="project" value="UniProtKB-ARBA"/>
</dbReference>
<dbReference type="InterPro" id="IPR018164">
    <property type="entry name" value="Ala-tRNA-synth_IIc_N"/>
</dbReference>
<dbReference type="SUPFAM" id="SSF50447">
    <property type="entry name" value="Translation proteins"/>
    <property type="match status" value="1"/>
</dbReference>
<dbReference type="Proteomes" id="UP000196386">
    <property type="component" value="Unassembled WGS sequence"/>
</dbReference>
<dbReference type="InterPro" id="IPR051335">
    <property type="entry name" value="Alanyl-tRNA_Editing_Enzymes"/>
</dbReference>
<dbReference type="Pfam" id="PF07973">
    <property type="entry name" value="tRNA_SAD"/>
    <property type="match status" value="1"/>
</dbReference>
<dbReference type="AlphaFoldDB" id="A0A1Y4N0U2"/>
<dbReference type="Gene3D" id="2.40.30.130">
    <property type="match status" value="1"/>
</dbReference>
<evidence type="ECO:0000259" key="6">
    <source>
        <dbReference type="PROSITE" id="PS50860"/>
    </source>
</evidence>
<dbReference type="GO" id="GO:0005524">
    <property type="term" value="F:ATP binding"/>
    <property type="evidence" value="ECO:0007669"/>
    <property type="project" value="InterPro"/>
</dbReference>
<keyword evidence="3" id="KW-0479">Metal-binding</keyword>
<dbReference type="RefSeq" id="WP_087302099.1">
    <property type="nucleotide sequence ID" value="NZ_NFKP01000018.1"/>
</dbReference>
<keyword evidence="4" id="KW-0862">Zinc</keyword>
<evidence type="ECO:0000256" key="5">
    <source>
        <dbReference type="SAM" id="Coils"/>
    </source>
</evidence>
<dbReference type="InterPro" id="IPR018163">
    <property type="entry name" value="Thr/Ala-tRNA-synth_IIc_edit"/>
</dbReference>
<dbReference type="GO" id="GO:0004813">
    <property type="term" value="F:alanine-tRNA ligase activity"/>
    <property type="evidence" value="ECO:0007669"/>
    <property type="project" value="InterPro"/>
</dbReference>
<dbReference type="Gene3D" id="3.30.980.10">
    <property type="entry name" value="Threonyl-trna Synthetase, Chain A, domain 2"/>
    <property type="match status" value="1"/>
</dbReference>
<evidence type="ECO:0000256" key="2">
    <source>
        <dbReference type="ARBA" id="ARBA00004496"/>
    </source>
</evidence>
<keyword evidence="5" id="KW-0175">Coiled coil</keyword>
<feature type="domain" description="Alanyl-transfer RNA synthetases family profile" evidence="6">
    <location>
        <begin position="1"/>
        <end position="243"/>
    </location>
</feature>
<dbReference type="GO" id="GO:0046872">
    <property type="term" value="F:metal ion binding"/>
    <property type="evidence" value="ECO:0007669"/>
    <property type="project" value="UniProtKB-KW"/>
</dbReference>
<proteinExistence type="predicted"/>
<comment type="subcellular location">
    <subcellularLocation>
        <location evidence="2">Cytoplasm</location>
    </subcellularLocation>
</comment>
<sequence length="391" mass="42196">MGEAQGMTRRLFYEDAYIDAFDAVVTACEMIVDAWSVTLDRTAFYPEGGGQPGDTGALGGVRVCDTQDGPDGEIRHITDGPLAVGTAVHGQIDWPVRFSHMQHHTGEHILSGLLHSLYGVDNVGFHMGRDAVTIDLSRELSWDELLRAERLANETVWRDVPVRIEYPDAGALAALAYRSKKALSGAVRIVTVPGADVCACCGTHTARTGEVGMIKLLSAQRYKGGTRVWLCCGGRALKDYEAKNASVHAISALLSAKPGEVAGAAARMQRENEALRQRLSALRRQLFAYRAKEVEQGARCAVLFEEAMEPADLRHLCMALTSRCGVAAVLAGGEGDRWSYAVGSEQTDVRPLGAALNETFDGRGGGKPGLVQGTLTGAREQLSHFFETYLF</sequence>
<dbReference type="InterPro" id="IPR018165">
    <property type="entry name" value="Ala-tRNA-synth_IIc_core"/>
</dbReference>
<evidence type="ECO:0000313" key="7">
    <source>
        <dbReference type="EMBL" id="OUP68437.1"/>
    </source>
</evidence>
<protein>
    <recommendedName>
        <fullName evidence="6">Alanyl-transfer RNA synthetases family profile domain-containing protein</fullName>
    </recommendedName>
</protein>
<dbReference type="SMART" id="SM00863">
    <property type="entry name" value="tRNA_SAD"/>
    <property type="match status" value="1"/>
</dbReference>
<feature type="coiled-coil region" evidence="5">
    <location>
        <begin position="265"/>
        <end position="292"/>
    </location>
</feature>
<gene>
    <name evidence="7" type="ORF">B5F11_13640</name>
</gene>
<accession>A0A1Y4N0U2</accession>
<comment type="cofactor">
    <cofactor evidence="1">
        <name>Zn(2+)</name>
        <dbReference type="ChEBI" id="CHEBI:29105"/>
    </cofactor>
</comment>
<name>A0A1Y4N0U2_9FIRM</name>
<dbReference type="Pfam" id="PF01411">
    <property type="entry name" value="tRNA-synt_2c"/>
    <property type="match status" value="1"/>
</dbReference>
<evidence type="ECO:0000256" key="1">
    <source>
        <dbReference type="ARBA" id="ARBA00001947"/>
    </source>
</evidence>